<evidence type="ECO:0000313" key="11">
    <source>
        <dbReference type="Proteomes" id="UP000188879"/>
    </source>
</evidence>
<feature type="transmembrane region" description="Helical" evidence="8">
    <location>
        <begin position="149"/>
        <end position="171"/>
    </location>
</feature>
<dbReference type="PANTHER" id="PTHR42682">
    <property type="entry name" value="HYDROGENASE-4 COMPONENT F"/>
    <property type="match status" value="1"/>
</dbReference>
<dbReference type="RefSeq" id="WP_076958863.1">
    <property type="nucleotide sequence ID" value="NZ_MLCO01000198.1"/>
</dbReference>
<keyword evidence="4 8" id="KW-1133">Transmembrane helix</keyword>
<feature type="transmembrane region" description="Helical" evidence="8">
    <location>
        <begin position="362"/>
        <end position="390"/>
    </location>
</feature>
<dbReference type="Proteomes" id="UP000188879">
    <property type="component" value="Unassembled WGS sequence"/>
</dbReference>
<feature type="transmembrane region" description="Helical" evidence="8">
    <location>
        <begin position="444"/>
        <end position="464"/>
    </location>
</feature>
<protein>
    <recommendedName>
        <fullName evidence="9">NADH:quinone oxidoreductase/Mrp antiporter transmembrane domain-containing protein</fullName>
    </recommendedName>
</protein>
<keyword evidence="2" id="KW-1003">Cell membrane</keyword>
<reference evidence="10 11" key="1">
    <citation type="submission" date="2016-10" db="EMBL/GenBank/DDBJ databases">
        <title>Draft Genome sequence of Roseomonas sp. strain M3.</title>
        <authorList>
            <person name="Subhash Y."/>
            <person name="Lee S."/>
        </authorList>
    </citation>
    <scope>NUCLEOTIDE SEQUENCE [LARGE SCALE GENOMIC DNA]</scope>
    <source>
        <strain evidence="10 11">M3</strain>
    </source>
</reference>
<evidence type="ECO:0000256" key="3">
    <source>
        <dbReference type="ARBA" id="ARBA00022692"/>
    </source>
</evidence>
<dbReference type="GO" id="GO:0016491">
    <property type="term" value="F:oxidoreductase activity"/>
    <property type="evidence" value="ECO:0007669"/>
    <property type="project" value="UniProtKB-KW"/>
</dbReference>
<dbReference type="EMBL" id="MLCO01000198">
    <property type="protein sequence ID" value="ONG50199.1"/>
    <property type="molecule type" value="Genomic_DNA"/>
</dbReference>
<evidence type="ECO:0000256" key="4">
    <source>
        <dbReference type="ARBA" id="ARBA00022989"/>
    </source>
</evidence>
<dbReference type="InterPro" id="IPR052175">
    <property type="entry name" value="ComplexI-like_HydComp"/>
</dbReference>
<dbReference type="GO" id="GO:0005886">
    <property type="term" value="C:plasma membrane"/>
    <property type="evidence" value="ECO:0007669"/>
    <property type="project" value="UniProtKB-SubCell"/>
</dbReference>
<gene>
    <name evidence="10" type="ORF">BKE38_18875</name>
</gene>
<name>A0A1V2GZC5_9PROT</name>
<keyword evidence="5" id="KW-0560">Oxidoreductase</keyword>
<dbReference type="Pfam" id="PF00361">
    <property type="entry name" value="Proton_antipo_M"/>
    <property type="match status" value="1"/>
</dbReference>
<proteinExistence type="predicted"/>
<feature type="transmembrane region" description="Helical" evidence="8">
    <location>
        <begin position="198"/>
        <end position="219"/>
    </location>
</feature>
<evidence type="ECO:0000256" key="5">
    <source>
        <dbReference type="ARBA" id="ARBA00023002"/>
    </source>
</evidence>
<evidence type="ECO:0000256" key="8">
    <source>
        <dbReference type="SAM" id="Phobius"/>
    </source>
</evidence>
<dbReference type="PANTHER" id="PTHR42682:SF5">
    <property type="entry name" value="HYDROGENASE-4 COMPONENT F"/>
    <property type="match status" value="1"/>
</dbReference>
<evidence type="ECO:0000259" key="9">
    <source>
        <dbReference type="Pfam" id="PF00361"/>
    </source>
</evidence>
<organism evidence="10 11">
    <name type="scientific">Teichococcus deserti</name>
    <dbReference type="NCBI Taxonomy" id="1817963"/>
    <lineage>
        <taxon>Bacteria</taxon>
        <taxon>Pseudomonadati</taxon>
        <taxon>Pseudomonadota</taxon>
        <taxon>Alphaproteobacteria</taxon>
        <taxon>Acetobacterales</taxon>
        <taxon>Roseomonadaceae</taxon>
        <taxon>Roseomonas</taxon>
    </lineage>
</organism>
<feature type="transmembrane region" description="Helical" evidence="8">
    <location>
        <begin position="63"/>
        <end position="83"/>
    </location>
</feature>
<accession>A0A1V2GZC5</accession>
<feature type="domain" description="NADH:quinone oxidoreductase/Mrp antiporter transmembrane" evidence="9">
    <location>
        <begin position="113"/>
        <end position="404"/>
    </location>
</feature>
<feature type="transmembrane region" description="Helical" evidence="8">
    <location>
        <begin position="95"/>
        <end position="112"/>
    </location>
</feature>
<feature type="transmembrane region" description="Helical" evidence="8">
    <location>
        <begin position="396"/>
        <end position="416"/>
    </location>
</feature>
<dbReference type="AlphaFoldDB" id="A0A1V2GZC5"/>
<evidence type="ECO:0000256" key="6">
    <source>
        <dbReference type="ARBA" id="ARBA00023136"/>
    </source>
</evidence>
<keyword evidence="3 7" id="KW-0812">Transmembrane</keyword>
<feature type="transmembrane region" description="Helical" evidence="8">
    <location>
        <begin position="118"/>
        <end position="137"/>
    </location>
</feature>
<comment type="subcellular location">
    <subcellularLocation>
        <location evidence="1">Cell membrane</location>
        <topology evidence="1">Multi-pass membrane protein</topology>
    </subcellularLocation>
    <subcellularLocation>
        <location evidence="7">Membrane</location>
        <topology evidence="7">Multi-pass membrane protein</topology>
    </subcellularLocation>
</comment>
<feature type="transmembrane region" description="Helical" evidence="8">
    <location>
        <begin position="231"/>
        <end position="251"/>
    </location>
</feature>
<comment type="caution">
    <text evidence="10">The sequence shown here is derived from an EMBL/GenBank/DDBJ whole genome shotgun (WGS) entry which is preliminary data.</text>
</comment>
<feature type="transmembrane region" description="Helical" evidence="8">
    <location>
        <begin position="318"/>
        <end position="341"/>
    </location>
</feature>
<evidence type="ECO:0000256" key="7">
    <source>
        <dbReference type="RuleBase" id="RU000320"/>
    </source>
</evidence>
<evidence type="ECO:0000313" key="10">
    <source>
        <dbReference type="EMBL" id="ONG50199.1"/>
    </source>
</evidence>
<evidence type="ECO:0000256" key="1">
    <source>
        <dbReference type="ARBA" id="ARBA00004651"/>
    </source>
</evidence>
<keyword evidence="6 8" id="KW-0472">Membrane</keyword>
<feature type="transmembrane region" description="Helical" evidence="8">
    <location>
        <begin position="263"/>
        <end position="282"/>
    </location>
</feature>
<sequence>MTYAPLVLLHLLAALALGFLPRPRWAGFGNLGVAALALASSLALSAGPREVDGLLHLDALNLFLSPLVALVGLSAAAASLATLPAERLSPRASRAYFSAFQLFLGAAQLALLADNLVLLWGALQAAVMAAVLLSALRRGPAAVGAAWKLLILGGVGIALALFGTILLALAAQPYAGGGEASLSFTALLRVGREADGGLLTLAFVFLLVGYGSIAALVPLQGWLADATAEAPAAIPALLNTVLLVAALHAILRARAVVALNPEVVAPGTLMMALGLATLLLAGFSLWRRRDAGRWLAWIGIAQSGLAAFAFGLGGPAAIAGILLLLGQGLLLGGLALALAEARLMRGSQQLSSLSGLTASRPWLGVGVALALLGLAGLPPFSSFAAVFLLLQQVAARLPWLAIPLVLGLLLVALALVTRLQALCFGPPGPAAAAPPPPGELTARWAIGAPLALHLALAVALGLFLPQPLREALAEAARIVQ</sequence>
<dbReference type="InterPro" id="IPR001750">
    <property type="entry name" value="ND/Mrp_TM"/>
</dbReference>
<keyword evidence="11" id="KW-1185">Reference proteome</keyword>
<evidence type="ECO:0000256" key="2">
    <source>
        <dbReference type="ARBA" id="ARBA00022475"/>
    </source>
</evidence>